<organism evidence="1 2">
    <name type="scientific">Bagarius yarrelli</name>
    <name type="common">Goonch</name>
    <name type="synonym">Bagrus yarrelli</name>
    <dbReference type="NCBI Taxonomy" id="175774"/>
    <lineage>
        <taxon>Eukaryota</taxon>
        <taxon>Metazoa</taxon>
        <taxon>Chordata</taxon>
        <taxon>Craniata</taxon>
        <taxon>Vertebrata</taxon>
        <taxon>Euteleostomi</taxon>
        <taxon>Actinopterygii</taxon>
        <taxon>Neopterygii</taxon>
        <taxon>Teleostei</taxon>
        <taxon>Ostariophysi</taxon>
        <taxon>Siluriformes</taxon>
        <taxon>Sisoridae</taxon>
        <taxon>Sisorinae</taxon>
        <taxon>Bagarius</taxon>
    </lineage>
</organism>
<sequence length="67" mass="7659">MDTHQFPVEQIQSGKSQFMASRWIKLAALNFCPLQPEEREGKNPVRALKRHILSTPQNHKTALMATT</sequence>
<dbReference type="Proteomes" id="UP000319801">
    <property type="component" value="Unassembled WGS sequence"/>
</dbReference>
<name>A0A556VV39_BAGYA</name>
<protein>
    <submittedName>
        <fullName evidence="1">Uncharacterized protein</fullName>
    </submittedName>
</protein>
<evidence type="ECO:0000313" key="1">
    <source>
        <dbReference type="EMBL" id="TTU60635.1"/>
    </source>
</evidence>
<accession>A0A556VV39</accession>
<comment type="caution">
    <text evidence="1">The sequence shown here is derived from an EMBL/GenBank/DDBJ whole genome shotgun (WGS) entry which is preliminary data.</text>
</comment>
<keyword evidence="2" id="KW-1185">Reference proteome</keyword>
<dbReference type="EMBL" id="VCAZ01000291">
    <property type="protein sequence ID" value="TTU60635.1"/>
    <property type="molecule type" value="Genomic_DNA"/>
</dbReference>
<proteinExistence type="predicted"/>
<gene>
    <name evidence="1" type="ORF">Baya_16237</name>
</gene>
<reference evidence="1 2" key="1">
    <citation type="journal article" date="2019" name="Genome Biol. Evol.">
        <title>Whole-Genome Sequencing of the Giant Devil Catfish, Bagarius yarrelli.</title>
        <authorList>
            <person name="Jiang W."/>
            <person name="Lv Y."/>
            <person name="Cheng L."/>
            <person name="Yang K."/>
            <person name="Chao B."/>
            <person name="Wang X."/>
            <person name="Li Y."/>
            <person name="Pan X."/>
            <person name="You X."/>
            <person name="Zhang Y."/>
            <person name="Yang J."/>
            <person name="Li J."/>
            <person name="Zhang X."/>
            <person name="Liu S."/>
            <person name="Sun C."/>
            <person name="Yang J."/>
            <person name="Shi Q."/>
        </authorList>
    </citation>
    <scope>NUCLEOTIDE SEQUENCE [LARGE SCALE GENOMIC DNA]</scope>
    <source>
        <strain evidence="1">JWS20170419001</strain>
        <tissue evidence="1">Muscle</tissue>
    </source>
</reference>
<evidence type="ECO:0000313" key="2">
    <source>
        <dbReference type="Proteomes" id="UP000319801"/>
    </source>
</evidence>
<dbReference type="AlphaFoldDB" id="A0A556VV39"/>